<name>A0A8B6DTT4_MYTGA</name>
<dbReference type="OrthoDB" id="6153859at2759"/>
<dbReference type="EMBL" id="UYJE01003983">
    <property type="protein sequence ID" value="VDI23951.1"/>
    <property type="molecule type" value="Genomic_DNA"/>
</dbReference>
<gene>
    <name evidence="2" type="ORF">MGAL_10B045686</name>
</gene>
<sequence length="154" mass="17783">MSNVQISLRKDFSKTGTGKTVTSDMICRGEGLKQLFKSDEGIKFLKPIRGTPPFWQKTQKDVLAMIRQIGIPAFFCSFSSADLRWSEIVESIMMQQGIAVNADELSWDEKCKILRSNPVTAARMFDHRFHLFLKNSYYVRCPSYWKSKRLFLQG</sequence>
<protein>
    <recommendedName>
        <fullName evidence="1">Helitron helicase-like domain-containing protein</fullName>
    </recommendedName>
</protein>
<organism evidence="2 3">
    <name type="scientific">Mytilus galloprovincialis</name>
    <name type="common">Mediterranean mussel</name>
    <dbReference type="NCBI Taxonomy" id="29158"/>
    <lineage>
        <taxon>Eukaryota</taxon>
        <taxon>Metazoa</taxon>
        <taxon>Spiralia</taxon>
        <taxon>Lophotrochozoa</taxon>
        <taxon>Mollusca</taxon>
        <taxon>Bivalvia</taxon>
        <taxon>Autobranchia</taxon>
        <taxon>Pteriomorphia</taxon>
        <taxon>Mytilida</taxon>
        <taxon>Mytiloidea</taxon>
        <taxon>Mytilidae</taxon>
        <taxon>Mytilinae</taxon>
        <taxon>Mytilus</taxon>
    </lineage>
</organism>
<dbReference type="AlphaFoldDB" id="A0A8B6DTT4"/>
<proteinExistence type="predicted"/>
<evidence type="ECO:0000313" key="3">
    <source>
        <dbReference type="Proteomes" id="UP000596742"/>
    </source>
</evidence>
<evidence type="ECO:0000313" key="2">
    <source>
        <dbReference type="EMBL" id="VDI23951.1"/>
    </source>
</evidence>
<keyword evidence="3" id="KW-1185">Reference proteome</keyword>
<evidence type="ECO:0000259" key="1">
    <source>
        <dbReference type="Pfam" id="PF14214"/>
    </source>
</evidence>
<dbReference type="InterPro" id="IPR025476">
    <property type="entry name" value="Helitron_helicase-like"/>
</dbReference>
<dbReference type="Pfam" id="PF14214">
    <property type="entry name" value="Helitron_like_N"/>
    <property type="match status" value="1"/>
</dbReference>
<accession>A0A8B6DTT4</accession>
<feature type="domain" description="Helitron helicase-like" evidence="1">
    <location>
        <begin position="46"/>
        <end position="136"/>
    </location>
</feature>
<dbReference type="Proteomes" id="UP000596742">
    <property type="component" value="Unassembled WGS sequence"/>
</dbReference>
<reference evidence="2" key="1">
    <citation type="submission" date="2018-11" db="EMBL/GenBank/DDBJ databases">
        <authorList>
            <person name="Alioto T."/>
            <person name="Alioto T."/>
        </authorList>
    </citation>
    <scope>NUCLEOTIDE SEQUENCE</scope>
</reference>
<comment type="caution">
    <text evidence="2">The sequence shown here is derived from an EMBL/GenBank/DDBJ whole genome shotgun (WGS) entry which is preliminary data.</text>
</comment>